<accession>A0A0C3BW83</accession>
<evidence type="ECO:0000313" key="2">
    <source>
        <dbReference type="Proteomes" id="UP000053424"/>
    </source>
</evidence>
<evidence type="ECO:0000313" key="1">
    <source>
        <dbReference type="EMBL" id="KIM35646.1"/>
    </source>
</evidence>
<evidence type="ECO:0008006" key="3">
    <source>
        <dbReference type="Google" id="ProtNLM"/>
    </source>
</evidence>
<reference evidence="2" key="2">
    <citation type="submission" date="2015-01" db="EMBL/GenBank/DDBJ databases">
        <title>Evolutionary Origins and Diversification of the Mycorrhizal Mutualists.</title>
        <authorList>
            <consortium name="DOE Joint Genome Institute"/>
            <consortium name="Mycorrhizal Genomics Consortium"/>
            <person name="Kohler A."/>
            <person name="Kuo A."/>
            <person name="Nagy L.G."/>
            <person name="Floudas D."/>
            <person name="Copeland A."/>
            <person name="Barry K.W."/>
            <person name="Cichocki N."/>
            <person name="Veneault-Fourrey C."/>
            <person name="LaButti K."/>
            <person name="Lindquist E.A."/>
            <person name="Lipzen A."/>
            <person name="Lundell T."/>
            <person name="Morin E."/>
            <person name="Murat C."/>
            <person name="Riley R."/>
            <person name="Ohm R."/>
            <person name="Sun H."/>
            <person name="Tunlid A."/>
            <person name="Henrissat B."/>
            <person name="Grigoriev I.V."/>
            <person name="Hibbett D.S."/>
            <person name="Martin F."/>
        </authorList>
    </citation>
    <scope>NUCLEOTIDE SEQUENCE [LARGE SCALE GENOMIC DNA]</scope>
    <source>
        <strain evidence="2">h7</strain>
    </source>
</reference>
<keyword evidence="2" id="KW-1185">Reference proteome</keyword>
<dbReference type="Gene3D" id="3.80.10.10">
    <property type="entry name" value="Ribonuclease Inhibitor"/>
    <property type="match status" value="1"/>
</dbReference>
<dbReference type="InterPro" id="IPR032675">
    <property type="entry name" value="LRR_dom_sf"/>
</dbReference>
<dbReference type="AlphaFoldDB" id="A0A0C3BW83"/>
<proteinExistence type="predicted"/>
<dbReference type="HOGENOM" id="CLU_093918_0_0_1"/>
<organism evidence="1 2">
    <name type="scientific">Hebeloma cylindrosporum</name>
    <dbReference type="NCBI Taxonomy" id="76867"/>
    <lineage>
        <taxon>Eukaryota</taxon>
        <taxon>Fungi</taxon>
        <taxon>Dikarya</taxon>
        <taxon>Basidiomycota</taxon>
        <taxon>Agaricomycotina</taxon>
        <taxon>Agaricomycetes</taxon>
        <taxon>Agaricomycetidae</taxon>
        <taxon>Agaricales</taxon>
        <taxon>Agaricineae</taxon>
        <taxon>Hymenogastraceae</taxon>
        <taxon>Hebeloma</taxon>
    </lineage>
</organism>
<protein>
    <recommendedName>
        <fullName evidence="3">F-box domain-containing protein</fullName>
    </recommendedName>
</protein>
<dbReference type="EMBL" id="KN831817">
    <property type="protein sequence ID" value="KIM35646.1"/>
    <property type="molecule type" value="Genomic_DNA"/>
</dbReference>
<name>A0A0C3BW83_HEBCY</name>
<reference evidence="1 2" key="1">
    <citation type="submission" date="2014-04" db="EMBL/GenBank/DDBJ databases">
        <authorList>
            <consortium name="DOE Joint Genome Institute"/>
            <person name="Kuo A."/>
            <person name="Gay G."/>
            <person name="Dore J."/>
            <person name="Kohler A."/>
            <person name="Nagy L.G."/>
            <person name="Floudas D."/>
            <person name="Copeland A."/>
            <person name="Barry K.W."/>
            <person name="Cichocki N."/>
            <person name="Veneault-Fourrey C."/>
            <person name="LaButti K."/>
            <person name="Lindquist E.A."/>
            <person name="Lipzen A."/>
            <person name="Lundell T."/>
            <person name="Morin E."/>
            <person name="Murat C."/>
            <person name="Sun H."/>
            <person name="Tunlid A."/>
            <person name="Henrissat B."/>
            <person name="Grigoriev I.V."/>
            <person name="Hibbett D.S."/>
            <person name="Martin F."/>
            <person name="Nordberg H.P."/>
            <person name="Cantor M.N."/>
            <person name="Hua S.X."/>
        </authorList>
    </citation>
    <scope>NUCLEOTIDE SEQUENCE [LARGE SCALE GENOMIC DNA]</scope>
    <source>
        <strain evidence="2">h7</strain>
    </source>
</reference>
<gene>
    <name evidence="1" type="ORF">M413DRAFT_32398</name>
</gene>
<dbReference type="SUPFAM" id="SSF52047">
    <property type="entry name" value="RNI-like"/>
    <property type="match status" value="1"/>
</dbReference>
<dbReference type="Proteomes" id="UP000053424">
    <property type="component" value="Unassembled WGS sequence"/>
</dbReference>
<sequence length="259" mass="29196">MHSNGLQRQVEVHGASLDEILQVIREAPLLEICSLTDISPPTADVSETIIYHPHIRTLALLEMRREVFTKIVNSLELPSLKSCSFSSDFPDTITGTDAVAFLKRFGSGLTTFELYHLQAPLFEDVKQLLQAAPHLQRLNLDTYGDDSLSLVIDNILEHMSAPPSLQIGDNASFLSEIQRLEFRGSKLTAWACIPLIFRWPHRKLFSLDIETQPVIISDDLSKELVQLVDQGIKLRIEDSSNGKNYLEMFRKRGILEATN</sequence>